<dbReference type="InterPro" id="IPR009057">
    <property type="entry name" value="Homeodomain-like_sf"/>
</dbReference>
<dbReference type="SUPFAM" id="SSF46689">
    <property type="entry name" value="Homeodomain-like"/>
    <property type="match status" value="1"/>
</dbReference>
<dbReference type="EMBL" id="CP059833">
    <property type="protein sequence ID" value="QMV86494.1"/>
    <property type="molecule type" value="Genomic_DNA"/>
</dbReference>
<dbReference type="InterPro" id="IPR036271">
    <property type="entry name" value="Tet_transcr_reg_TetR-rel_C_sf"/>
</dbReference>
<evidence type="ECO:0000313" key="2">
    <source>
        <dbReference type="Proteomes" id="UP000515570"/>
    </source>
</evidence>
<name>A0A7G5FIQ3_9CORY</name>
<dbReference type="SUPFAM" id="SSF48498">
    <property type="entry name" value="Tetracyclin repressor-like, C-terminal domain"/>
    <property type="match status" value="1"/>
</dbReference>
<dbReference type="AlphaFoldDB" id="A0A7G5FIQ3"/>
<accession>A0A7G5FIQ3</accession>
<reference evidence="1 2" key="1">
    <citation type="submission" date="2020-07" db="EMBL/GenBank/DDBJ databases">
        <title>non toxigenic Corynebacterium sp. nov from a clinical source.</title>
        <authorList>
            <person name="Bernier A.-M."/>
            <person name="Bernard K."/>
        </authorList>
    </citation>
    <scope>NUCLEOTIDE SEQUENCE [LARGE SCALE GENOMIC DNA]</scope>
    <source>
        <strain evidence="2">NML 93-0612</strain>
    </source>
</reference>
<protein>
    <submittedName>
        <fullName evidence="1">TetR/AcrR family transcriptional regulator</fullName>
    </submittedName>
</protein>
<dbReference type="Proteomes" id="UP000515570">
    <property type="component" value="Chromosome"/>
</dbReference>
<gene>
    <name evidence="1" type="ORF">HW450_08065</name>
</gene>
<proteinExistence type="predicted"/>
<organism evidence="1 2">
    <name type="scientific">Corynebacterium hindlerae</name>
    <dbReference type="NCBI Taxonomy" id="699041"/>
    <lineage>
        <taxon>Bacteria</taxon>
        <taxon>Bacillati</taxon>
        <taxon>Actinomycetota</taxon>
        <taxon>Actinomycetes</taxon>
        <taxon>Mycobacteriales</taxon>
        <taxon>Corynebacteriaceae</taxon>
        <taxon>Corynebacterium</taxon>
    </lineage>
</organism>
<sequence length="207" mass="23084">MLIMVSVGKRTGPKPRFSEADAVAAALELGLDTFTLAGVAKRLGIGTSSLYRVISSRDDLVTMCLRRILGQLKHSSKVAAWDKQLVEAAESLWDLMEQYPGLDHTFITSPGLVVQLQDFFQAQASRLVEGGFPGDISRIEFALDFIFDTTISTHYQLMAVRRDFQKMSEEATDTTTFFTPEDSWLDRGWLDRKIAFIIAGLKEGLDV</sequence>
<dbReference type="Gene3D" id="1.10.357.10">
    <property type="entry name" value="Tetracycline Repressor, domain 2"/>
    <property type="match status" value="1"/>
</dbReference>
<keyword evidence="2" id="KW-1185">Reference proteome</keyword>
<evidence type="ECO:0000313" key="1">
    <source>
        <dbReference type="EMBL" id="QMV86494.1"/>
    </source>
</evidence>